<organism evidence="1 2">
    <name type="scientific">candidate division WOR-3 bacterium JGI_Cruoil_03_51_56</name>
    <dbReference type="NCBI Taxonomy" id="1973747"/>
    <lineage>
        <taxon>Bacteria</taxon>
        <taxon>Bacteria division WOR-3</taxon>
    </lineage>
</organism>
<comment type="caution">
    <text evidence="1">The sequence shown here is derived from an EMBL/GenBank/DDBJ whole genome shotgun (WGS) entry which is preliminary data.</text>
</comment>
<name>A0A235BTV9_UNCW3</name>
<sequence>MKINIGYLEGTDPLILSRCAALGINTIPLSNGWDNHGKYIGLLSKTDNVSLVIAYLHKLIAPPEMETKPGDFLNACKIHRIPVLVICHEKMIAQAKKKLSGVKAKLYWVTPATFFDTVMKILKMK</sequence>
<reference evidence="1 2" key="1">
    <citation type="submission" date="2017-07" db="EMBL/GenBank/DDBJ databases">
        <title>Recovery of genomes from metagenomes via a dereplication, aggregation, and scoring strategy.</title>
        <authorList>
            <person name="Sieber C.M."/>
            <person name="Probst A.J."/>
            <person name="Sharrar A."/>
            <person name="Thomas B.C."/>
            <person name="Hess M."/>
            <person name="Tringe S.G."/>
            <person name="Banfield J.F."/>
        </authorList>
    </citation>
    <scope>NUCLEOTIDE SEQUENCE [LARGE SCALE GENOMIC DNA]</scope>
    <source>
        <strain evidence="1">JGI_Cruoil_03_51_56</strain>
    </source>
</reference>
<accession>A0A235BTV9</accession>
<evidence type="ECO:0000313" key="1">
    <source>
        <dbReference type="EMBL" id="OYD15674.1"/>
    </source>
</evidence>
<dbReference type="Proteomes" id="UP000215559">
    <property type="component" value="Unassembled WGS sequence"/>
</dbReference>
<evidence type="ECO:0008006" key="3">
    <source>
        <dbReference type="Google" id="ProtNLM"/>
    </source>
</evidence>
<dbReference type="AlphaFoldDB" id="A0A235BTV9"/>
<protein>
    <recommendedName>
        <fullName evidence="3">DUF5615 domain-containing protein</fullName>
    </recommendedName>
</protein>
<proteinExistence type="predicted"/>
<evidence type="ECO:0000313" key="2">
    <source>
        <dbReference type="Proteomes" id="UP000215559"/>
    </source>
</evidence>
<gene>
    <name evidence="1" type="ORF">CH330_05035</name>
</gene>
<dbReference type="EMBL" id="NOZP01000089">
    <property type="protein sequence ID" value="OYD15674.1"/>
    <property type="molecule type" value="Genomic_DNA"/>
</dbReference>